<dbReference type="GO" id="GO:0008412">
    <property type="term" value="F:4-hydroxybenzoate polyprenyltransferase activity"/>
    <property type="evidence" value="ECO:0007669"/>
    <property type="project" value="UniProtKB-EC"/>
</dbReference>
<name>A0A7J7IKM5_9RHOD</name>
<dbReference type="Gene3D" id="1.20.120.1780">
    <property type="entry name" value="UbiA prenyltransferase"/>
    <property type="match status" value="1"/>
</dbReference>
<evidence type="ECO:0000256" key="6">
    <source>
        <dbReference type="ARBA" id="ARBA00022692"/>
    </source>
</evidence>
<dbReference type="CDD" id="cd13959">
    <property type="entry name" value="PT_UbiA_COQ2"/>
    <property type="match status" value="1"/>
</dbReference>
<dbReference type="InterPro" id="IPR006370">
    <property type="entry name" value="HB_polyprenyltransferase-like"/>
</dbReference>
<comment type="cofactor">
    <cofactor evidence="1 9">
        <name>Mg(2+)</name>
        <dbReference type="ChEBI" id="CHEBI:18420"/>
    </cofactor>
</comment>
<organism evidence="10 11">
    <name type="scientific">Cyanidiococcus yangmingshanensis</name>
    <dbReference type="NCBI Taxonomy" id="2690220"/>
    <lineage>
        <taxon>Eukaryota</taxon>
        <taxon>Rhodophyta</taxon>
        <taxon>Bangiophyceae</taxon>
        <taxon>Cyanidiales</taxon>
        <taxon>Cyanidiaceae</taxon>
        <taxon>Cyanidiococcus</taxon>
    </lineage>
</organism>
<protein>
    <recommendedName>
        <fullName evidence="9">4-hydroxybenzoate polyprenyltransferase, mitochondrial</fullName>
        <shortName evidence="9">4-HB polyprenyltransferase</shortName>
        <ecNumber evidence="9">2.5.1.39</ecNumber>
    </recommendedName>
    <alternativeName>
        <fullName evidence="9">Para-hydroxybenzoate--polyprenyltransferase</fullName>
        <shortName evidence="9">PHB:PPT</shortName>
        <shortName evidence="9">PHB:polyprenyltransferase</shortName>
    </alternativeName>
</protein>
<accession>A0A7J7IKM5</accession>
<proteinExistence type="inferred from homology"/>
<gene>
    <name evidence="10" type="ORF">F1559_004401</name>
</gene>
<dbReference type="InterPro" id="IPR044878">
    <property type="entry name" value="UbiA_sf"/>
</dbReference>
<evidence type="ECO:0000256" key="5">
    <source>
        <dbReference type="ARBA" id="ARBA00022679"/>
    </source>
</evidence>
<evidence type="ECO:0000256" key="4">
    <source>
        <dbReference type="ARBA" id="ARBA00005985"/>
    </source>
</evidence>
<dbReference type="EC" id="2.5.1.39" evidence="9"/>
<keyword evidence="7 9" id="KW-1133">Transmembrane helix</keyword>
<dbReference type="OrthoDB" id="18170at2759"/>
<dbReference type="InterPro" id="IPR000537">
    <property type="entry name" value="UbiA_prenyltransferase"/>
</dbReference>
<feature type="transmembrane region" description="Helical" evidence="9">
    <location>
        <begin position="272"/>
        <end position="288"/>
    </location>
</feature>
<dbReference type="EMBL" id="VWRR01000006">
    <property type="protein sequence ID" value="KAF6003676.1"/>
    <property type="molecule type" value="Genomic_DNA"/>
</dbReference>
<keyword evidence="11" id="KW-1185">Reference proteome</keyword>
<dbReference type="InterPro" id="IPR039653">
    <property type="entry name" value="Prenyltransferase"/>
</dbReference>
<evidence type="ECO:0000313" key="11">
    <source>
        <dbReference type="Proteomes" id="UP000530660"/>
    </source>
</evidence>
<comment type="function">
    <text evidence="9">Catalyzes the prenylation of para-hydroxybenzoate (PHB) with an all-trans polyprenyl group. Mediates the second step in the final reaction sequence of coenzyme Q (CoQ) biosynthesis, which is the condensation of the polyisoprenoid side chain with PHB, generating the first membrane-bound Q intermediate.</text>
</comment>
<comment type="similarity">
    <text evidence="4 9">Belongs to the UbiA prenyltransferase family.</text>
</comment>
<keyword evidence="8 9" id="KW-0472">Membrane</keyword>
<dbReference type="GO" id="GO:0005743">
    <property type="term" value="C:mitochondrial inner membrane"/>
    <property type="evidence" value="ECO:0007669"/>
    <property type="project" value="UniProtKB-SubCell"/>
</dbReference>
<evidence type="ECO:0000313" key="10">
    <source>
        <dbReference type="EMBL" id="KAF6003676.1"/>
    </source>
</evidence>
<sequence length="337" mass="37458">MWSAAEGFWLRLAQRIAPYAQLARWDKPTGTWLLYIPGAWSIALAAGLDHASPQTLCSDAGPKEHSPLTLSSPLGSLSLQGAFLLGSFLLRGAGCTVNDLWDRDIDRQTTRTKQRPLAAGRLPVGHGIGFAAAQTLAGLPILLWISTPTGQQVYALVPATLYPLAKRFTMWPQAVLGLTFNWGVLLGWSAATDGQFDWRVVLPLYTAAWCWTMVYDTLYAHQDKRTDELLRVGSTALRFGDVHTKTWLRGFTTAMLVNMAVVGIVSEQPWPFYVGTLCMGGHLFHQLYKVQLDDPADCMRQFRRNPTAGLMLLVGIAAANWWRWRQGKNRQATRSSE</sequence>
<keyword evidence="5 9" id="KW-0808">Transferase</keyword>
<evidence type="ECO:0000256" key="1">
    <source>
        <dbReference type="ARBA" id="ARBA00001946"/>
    </source>
</evidence>
<comment type="catalytic activity">
    <reaction evidence="9">
        <text>an all-trans-polyprenyl diphosphate + 4-hydroxybenzoate = a 4-hydroxy-3-(all-trans-polyprenyl)benzoate + diphosphate</text>
        <dbReference type="Rhea" id="RHEA:44504"/>
        <dbReference type="Rhea" id="RHEA-COMP:9514"/>
        <dbReference type="Rhea" id="RHEA-COMP:9564"/>
        <dbReference type="ChEBI" id="CHEBI:17879"/>
        <dbReference type="ChEBI" id="CHEBI:33019"/>
        <dbReference type="ChEBI" id="CHEBI:58914"/>
        <dbReference type="ChEBI" id="CHEBI:78396"/>
        <dbReference type="EC" id="2.5.1.39"/>
    </reaction>
</comment>
<evidence type="ECO:0000256" key="7">
    <source>
        <dbReference type="ARBA" id="ARBA00022989"/>
    </source>
</evidence>
<dbReference type="UniPathway" id="UPA00232"/>
<dbReference type="NCBIfam" id="TIGR01474">
    <property type="entry name" value="ubiA_proteo"/>
    <property type="match status" value="1"/>
</dbReference>
<comment type="caution">
    <text evidence="10">The sequence shown here is derived from an EMBL/GenBank/DDBJ whole genome shotgun (WGS) entry which is preliminary data.</text>
</comment>
<feature type="transmembrane region" description="Helical" evidence="9">
    <location>
        <begin position="200"/>
        <end position="220"/>
    </location>
</feature>
<reference evidence="10 11" key="1">
    <citation type="journal article" date="2020" name="J. Phycol.">
        <title>Comparative genome analysis reveals Cyanidiococcus gen. nov., a new extremophilic red algal genus sister to Cyanidioschyzon (Cyanidioschyzonaceae, Rhodophyta).</title>
        <authorList>
            <person name="Liu S.-L."/>
            <person name="Chiang Y.-R."/>
            <person name="Yoon H.S."/>
            <person name="Fu H.-Y."/>
        </authorList>
    </citation>
    <scope>NUCLEOTIDE SEQUENCE [LARGE SCALE GENOMIC DNA]</scope>
    <source>
        <strain evidence="10 11">THAL066</strain>
    </source>
</reference>
<feature type="transmembrane region" description="Helical" evidence="9">
    <location>
        <begin position="170"/>
        <end position="188"/>
    </location>
</feature>
<feature type="transmembrane region" description="Helical" evidence="9">
    <location>
        <begin position="122"/>
        <end position="145"/>
    </location>
</feature>
<keyword evidence="9" id="KW-0999">Mitochondrion inner membrane</keyword>
<dbReference type="FunFam" id="1.10.357.140:FF:000008">
    <property type="entry name" value="4-hydroxybenzoate octaprenyltransferase"/>
    <property type="match status" value="1"/>
</dbReference>
<keyword evidence="9" id="KW-0831">Ubiquinone biosynthesis</keyword>
<comment type="subcellular location">
    <subcellularLocation>
        <location evidence="2">Membrane</location>
        <topology evidence="2">Multi-pass membrane protein</topology>
    </subcellularLocation>
    <subcellularLocation>
        <location evidence="9">Mitochondrion inner membrane</location>
        <topology evidence="9">Multi-pass membrane protein</topology>
        <orientation evidence="9">Matrix side</orientation>
    </subcellularLocation>
</comment>
<dbReference type="PANTHER" id="PTHR11048:SF28">
    <property type="entry name" value="4-HYDROXYBENZOATE POLYPRENYLTRANSFERASE, MITOCHONDRIAL"/>
    <property type="match status" value="1"/>
</dbReference>
<comment type="pathway">
    <text evidence="3">Secondary metabolite biosynthesis.</text>
</comment>
<keyword evidence="9" id="KW-0414">Isoprene biosynthesis</keyword>
<dbReference type="GO" id="GO:0008299">
    <property type="term" value="P:isoprenoid biosynthetic process"/>
    <property type="evidence" value="ECO:0007669"/>
    <property type="project" value="UniProtKB-UniRule"/>
</dbReference>
<dbReference type="Gene3D" id="1.10.357.140">
    <property type="entry name" value="UbiA prenyltransferase"/>
    <property type="match status" value="1"/>
</dbReference>
<evidence type="ECO:0000256" key="9">
    <source>
        <dbReference type="HAMAP-Rule" id="MF_03189"/>
    </source>
</evidence>
<evidence type="ECO:0000256" key="8">
    <source>
        <dbReference type="ARBA" id="ARBA00023136"/>
    </source>
</evidence>
<feature type="transmembrane region" description="Helical" evidence="9">
    <location>
        <begin position="247"/>
        <end position="265"/>
    </location>
</feature>
<dbReference type="HAMAP" id="MF_01635">
    <property type="entry name" value="UbiA"/>
    <property type="match status" value="1"/>
</dbReference>
<dbReference type="Pfam" id="PF01040">
    <property type="entry name" value="UbiA"/>
    <property type="match status" value="1"/>
</dbReference>
<dbReference type="PANTHER" id="PTHR11048">
    <property type="entry name" value="PRENYLTRANSFERASES"/>
    <property type="match status" value="1"/>
</dbReference>
<dbReference type="GO" id="GO:0006744">
    <property type="term" value="P:ubiquinone biosynthetic process"/>
    <property type="evidence" value="ECO:0007669"/>
    <property type="project" value="UniProtKB-UniRule"/>
</dbReference>
<dbReference type="FunFam" id="1.20.120.1780:FF:000001">
    <property type="entry name" value="4-hydroxybenzoate octaprenyltransferase"/>
    <property type="match status" value="1"/>
</dbReference>
<evidence type="ECO:0000256" key="2">
    <source>
        <dbReference type="ARBA" id="ARBA00004141"/>
    </source>
</evidence>
<feature type="transmembrane region" description="Helical" evidence="9">
    <location>
        <begin position="77"/>
        <end position="101"/>
    </location>
</feature>
<dbReference type="AlphaFoldDB" id="A0A7J7IKM5"/>
<dbReference type="Proteomes" id="UP000530660">
    <property type="component" value="Unassembled WGS sequence"/>
</dbReference>
<keyword evidence="9" id="KW-0496">Mitochondrion</keyword>
<comment type="pathway">
    <text evidence="9">Cofactor biosynthesis; ubiquinone biosynthesis.</text>
</comment>
<evidence type="ECO:0000256" key="3">
    <source>
        <dbReference type="ARBA" id="ARBA00005179"/>
    </source>
</evidence>
<keyword evidence="6 9" id="KW-0812">Transmembrane</keyword>
<feature type="transmembrane region" description="Helical" evidence="9">
    <location>
        <begin position="308"/>
        <end position="324"/>
    </location>
</feature>